<dbReference type="AlphaFoldDB" id="A0AAV2R801"/>
<keyword evidence="3 7" id="KW-0812">Transmembrane</keyword>
<evidence type="ECO:0000256" key="1">
    <source>
        <dbReference type="ARBA" id="ARBA00004141"/>
    </source>
</evidence>
<comment type="subcellular location">
    <subcellularLocation>
        <location evidence="1">Membrane</location>
        <topology evidence="1">Multi-pass membrane protein</topology>
    </subcellularLocation>
</comment>
<keyword evidence="5 7" id="KW-0472">Membrane</keyword>
<evidence type="ECO:0000256" key="2">
    <source>
        <dbReference type="ARBA" id="ARBA00009700"/>
    </source>
</evidence>
<evidence type="ECO:0008006" key="10">
    <source>
        <dbReference type="Google" id="ProtNLM"/>
    </source>
</evidence>
<keyword evidence="4 7" id="KW-1133">Transmembrane helix</keyword>
<feature type="transmembrane region" description="Helical" evidence="7">
    <location>
        <begin position="184"/>
        <end position="201"/>
    </location>
</feature>
<dbReference type="GO" id="GO:0016020">
    <property type="term" value="C:membrane"/>
    <property type="evidence" value="ECO:0007669"/>
    <property type="project" value="UniProtKB-SubCell"/>
</dbReference>
<dbReference type="InterPro" id="IPR012926">
    <property type="entry name" value="TMEM120A/B"/>
</dbReference>
<sequence length="355" mass="41197">MTLDFVDPCPECYEDISNSHRNLSSLLKYHRSTLKSFIRPSCGYLWQKKNIKKTLQKLFFSRLLSFQNVLTNWPVSRLTKNLTEINKKDKLSQKSAHFGSMISDICNILSQPKIIEYTYRGAFGDHTIVIRMRSHIMSAIARMMHKAIVCLLHAFLYQCWHTTHIISDCVYIVNGSQHTIWQRTLHFVAMVMAGVIAVFPAGENYEAFRTLLFGLVAYYSFIQYIQYKQGRNILYRQRALGRTHSMHVTSEGFQPYMLSGMTYILPFLFIAYVWELYMAVTMYFLAQTPSAQWHETALCSIFSILFLGNTITTTILIPFNVATRLANLWPKKGRKNSNSNPKPKPETPTEKQDFF</sequence>
<protein>
    <recommendedName>
        <fullName evidence="10">Odorant receptor</fullName>
    </recommendedName>
</protein>
<evidence type="ECO:0000256" key="7">
    <source>
        <dbReference type="SAM" id="Phobius"/>
    </source>
</evidence>
<dbReference type="PANTHER" id="PTHR21433:SF0">
    <property type="entry name" value="TRANSMEMBRANE PROTEIN 120 HOMOLOG"/>
    <property type="match status" value="1"/>
</dbReference>
<comment type="similarity">
    <text evidence="2">Belongs to the TMEM120 family.</text>
</comment>
<evidence type="ECO:0000256" key="3">
    <source>
        <dbReference type="ARBA" id="ARBA00022692"/>
    </source>
</evidence>
<name>A0AAV2R801_MEGNR</name>
<feature type="non-terminal residue" evidence="8">
    <location>
        <position position="355"/>
    </location>
</feature>
<feature type="region of interest" description="Disordered" evidence="6">
    <location>
        <begin position="332"/>
        <end position="355"/>
    </location>
</feature>
<organism evidence="8 9">
    <name type="scientific">Meganyctiphanes norvegica</name>
    <name type="common">Northern krill</name>
    <name type="synonym">Thysanopoda norvegica</name>
    <dbReference type="NCBI Taxonomy" id="48144"/>
    <lineage>
        <taxon>Eukaryota</taxon>
        <taxon>Metazoa</taxon>
        <taxon>Ecdysozoa</taxon>
        <taxon>Arthropoda</taxon>
        <taxon>Crustacea</taxon>
        <taxon>Multicrustacea</taxon>
        <taxon>Malacostraca</taxon>
        <taxon>Eumalacostraca</taxon>
        <taxon>Eucarida</taxon>
        <taxon>Euphausiacea</taxon>
        <taxon>Euphausiidae</taxon>
        <taxon>Meganyctiphanes</taxon>
    </lineage>
</organism>
<evidence type="ECO:0000313" key="8">
    <source>
        <dbReference type="EMBL" id="CAL4119524.1"/>
    </source>
</evidence>
<gene>
    <name evidence="8" type="ORF">MNOR_LOCUS21697</name>
</gene>
<evidence type="ECO:0000313" key="9">
    <source>
        <dbReference type="Proteomes" id="UP001497623"/>
    </source>
</evidence>
<dbReference type="PANTHER" id="PTHR21433">
    <property type="entry name" value="TRANSMEMBRANE PROTEIN INDUCED BY TUMOR NECROSIS FACTOR ALPHA"/>
    <property type="match status" value="1"/>
</dbReference>
<feature type="transmembrane region" description="Helical" evidence="7">
    <location>
        <begin position="207"/>
        <end position="227"/>
    </location>
</feature>
<proteinExistence type="inferred from homology"/>
<feature type="transmembrane region" description="Helical" evidence="7">
    <location>
        <begin position="301"/>
        <end position="322"/>
    </location>
</feature>
<dbReference type="Proteomes" id="UP001497623">
    <property type="component" value="Unassembled WGS sequence"/>
</dbReference>
<feature type="compositionally biased region" description="Basic and acidic residues" evidence="6">
    <location>
        <begin position="343"/>
        <end position="355"/>
    </location>
</feature>
<evidence type="ECO:0000256" key="6">
    <source>
        <dbReference type="SAM" id="MobiDB-lite"/>
    </source>
</evidence>
<evidence type="ECO:0000256" key="4">
    <source>
        <dbReference type="ARBA" id="ARBA00022989"/>
    </source>
</evidence>
<evidence type="ECO:0000256" key="5">
    <source>
        <dbReference type="ARBA" id="ARBA00023136"/>
    </source>
</evidence>
<keyword evidence="9" id="KW-1185">Reference proteome</keyword>
<dbReference type="Pfam" id="PF07851">
    <property type="entry name" value="TMEM120A-B"/>
    <property type="match status" value="1"/>
</dbReference>
<reference evidence="8 9" key="1">
    <citation type="submission" date="2024-05" db="EMBL/GenBank/DDBJ databases">
        <authorList>
            <person name="Wallberg A."/>
        </authorList>
    </citation>
    <scope>NUCLEOTIDE SEQUENCE [LARGE SCALE GENOMIC DNA]</scope>
</reference>
<dbReference type="EMBL" id="CAXKWB010017656">
    <property type="protein sequence ID" value="CAL4119524.1"/>
    <property type="molecule type" value="Genomic_DNA"/>
</dbReference>
<comment type="caution">
    <text evidence="8">The sequence shown here is derived from an EMBL/GenBank/DDBJ whole genome shotgun (WGS) entry which is preliminary data.</text>
</comment>
<feature type="transmembrane region" description="Helical" evidence="7">
    <location>
        <begin position="263"/>
        <end position="286"/>
    </location>
</feature>
<accession>A0AAV2R801</accession>